<dbReference type="PANTHER" id="PTHR14527">
    <property type="entry name" value="PROTEIN MIS12 HOMOLOG"/>
    <property type="match status" value="1"/>
</dbReference>
<keyword evidence="3" id="KW-0158">Chromosome</keyword>
<dbReference type="GO" id="GO:0000444">
    <property type="term" value="C:MIS12/MIND type complex"/>
    <property type="evidence" value="ECO:0007669"/>
    <property type="project" value="TreeGrafter"/>
</dbReference>
<dbReference type="EMBL" id="CM008046">
    <property type="protein sequence ID" value="PAN05713.1"/>
    <property type="molecule type" value="Genomic_DNA"/>
</dbReference>
<evidence type="ECO:0000256" key="4">
    <source>
        <dbReference type="ARBA" id="ARBA00022618"/>
    </source>
</evidence>
<keyword evidence="6" id="KW-0995">Kinetochore</keyword>
<dbReference type="GO" id="GO:0051382">
    <property type="term" value="P:kinetochore assembly"/>
    <property type="evidence" value="ECO:0007669"/>
    <property type="project" value="TreeGrafter"/>
</dbReference>
<dbReference type="Pfam" id="PF05859">
    <property type="entry name" value="Mis12"/>
    <property type="match status" value="1"/>
</dbReference>
<evidence type="ECO:0000256" key="2">
    <source>
        <dbReference type="ARBA" id="ARBA00008643"/>
    </source>
</evidence>
<dbReference type="PANTHER" id="PTHR14527:SF2">
    <property type="entry name" value="PROTEIN MIS12 HOMOLOG"/>
    <property type="match status" value="1"/>
</dbReference>
<name>A0A2S3GPG9_9POAL</name>
<dbReference type="InterPro" id="IPR008685">
    <property type="entry name" value="Centromere_Mis12"/>
</dbReference>
<dbReference type="GO" id="GO:0000070">
    <property type="term" value="P:mitotic sister chromatid segregation"/>
    <property type="evidence" value="ECO:0007669"/>
    <property type="project" value="TreeGrafter"/>
</dbReference>
<protein>
    <submittedName>
        <fullName evidence="11">Uncharacterized protein</fullName>
    </submittedName>
</protein>
<evidence type="ECO:0000256" key="6">
    <source>
        <dbReference type="ARBA" id="ARBA00022838"/>
    </source>
</evidence>
<keyword evidence="9" id="KW-0137">Centromere</keyword>
<evidence type="ECO:0000256" key="7">
    <source>
        <dbReference type="ARBA" id="ARBA00023054"/>
    </source>
</evidence>
<keyword evidence="4" id="KW-0132">Cell division</keyword>
<evidence type="ECO:0000256" key="1">
    <source>
        <dbReference type="ARBA" id="ARBA00004629"/>
    </source>
</evidence>
<dbReference type="Proteomes" id="UP000243499">
    <property type="component" value="Chromosome 1"/>
</dbReference>
<gene>
    <name evidence="11" type="ORF">PAHAL_1G153500</name>
</gene>
<comment type="similarity">
    <text evidence="2">Belongs to the mis12 family.</text>
</comment>
<evidence type="ECO:0000256" key="8">
    <source>
        <dbReference type="ARBA" id="ARBA00023306"/>
    </source>
</evidence>
<evidence type="ECO:0000256" key="10">
    <source>
        <dbReference type="SAM" id="Coils"/>
    </source>
</evidence>
<accession>A0A2S3GPG9</accession>
<dbReference type="AlphaFoldDB" id="A0A2S3GPG9"/>
<evidence type="ECO:0000256" key="5">
    <source>
        <dbReference type="ARBA" id="ARBA00022776"/>
    </source>
</evidence>
<dbReference type="GO" id="GO:0005634">
    <property type="term" value="C:nucleus"/>
    <property type="evidence" value="ECO:0007669"/>
    <property type="project" value="InterPro"/>
</dbReference>
<keyword evidence="8" id="KW-0131">Cell cycle</keyword>
<comment type="subcellular location">
    <subcellularLocation>
        <location evidence="1">Chromosome</location>
        <location evidence="1">Centromere</location>
        <location evidence="1">Kinetochore</location>
    </subcellularLocation>
</comment>
<evidence type="ECO:0000313" key="11">
    <source>
        <dbReference type="EMBL" id="PAN05713.1"/>
    </source>
</evidence>
<keyword evidence="5" id="KW-0498">Mitosis</keyword>
<dbReference type="Gramene" id="PAN05713">
    <property type="protein sequence ID" value="PAN05713"/>
    <property type="gene ID" value="PAHAL_1G153500"/>
</dbReference>
<proteinExistence type="inferred from homology"/>
<feature type="coiled-coil region" evidence="10">
    <location>
        <begin position="143"/>
        <end position="177"/>
    </location>
</feature>
<sequence length="269" mass="30034">MEDGDESAAAAAAEAALGLSPQVFVDEVLDIIADVSAEAFEYCLQEAAAPGVLGATTADQKAAELQRGLNAIRHVVKDALDKRMSNWEKYCFQHCFNIPEGFVVPEDFYLHSLVATLSLSVYHHAYIHDNSCAKESHKVGTSDSDLDVELDSLRRKLESANKESENLQREMSSLERQTTYKRKLDSAIAEIQKLFEDKFVQENFEDLAKVIPLLQQKIIGMKKTRTETGSLIDQQVWNMNGLRDNKRPALGLTACTEDIQEIVSILQNK</sequence>
<evidence type="ECO:0000256" key="3">
    <source>
        <dbReference type="ARBA" id="ARBA00022454"/>
    </source>
</evidence>
<keyword evidence="7 10" id="KW-0175">Coiled coil</keyword>
<evidence type="ECO:0000256" key="9">
    <source>
        <dbReference type="ARBA" id="ARBA00023328"/>
    </source>
</evidence>
<organism evidence="11">
    <name type="scientific">Panicum hallii</name>
    <dbReference type="NCBI Taxonomy" id="206008"/>
    <lineage>
        <taxon>Eukaryota</taxon>
        <taxon>Viridiplantae</taxon>
        <taxon>Streptophyta</taxon>
        <taxon>Embryophyta</taxon>
        <taxon>Tracheophyta</taxon>
        <taxon>Spermatophyta</taxon>
        <taxon>Magnoliopsida</taxon>
        <taxon>Liliopsida</taxon>
        <taxon>Poales</taxon>
        <taxon>Poaceae</taxon>
        <taxon>PACMAD clade</taxon>
        <taxon>Panicoideae</taxon>
        <taxon>Panicodae</taxon>
        <taxon>Paniceae</taxon>
        <taxon>Panicinae</taxon>
        <taxon>Panicum</taxon>
        <taxon>Panicum sect. Panicum</taxon>
    </lineage>
</organism>
<reference evidence="11" key="1">
    <citation type="submission" date="2018-04" db="EMBL/GenBank/DDBJ databases">
        <title>WGS assembly of Panicum hallii.</title>
        <authorList>
            <person name="Lovell J."/>
            <person name="Jenkins J."/>
            <person name="Lowry D."/>
            <person name="Mamidi S."/>
            <person name="Sreedasyam A."/>
            <person name="Weng X."/>
            <person name="Barry K."/>
            <person name="Bonette J."/>
            <person name="Campitelli B."/>
            <person name="Daum C."/>
            <person name="Gordon S."/>
            <person name="Gould B."/>
            <person name="Lipzen A."/>
            <person name="Macqueen A."/>
            <person name="Palacio-Mejia J."/>
            <person name="Plott C."/>
            <person name="Shakirov E."/>
            <person name="Shu S."/>
            <person name="Yoshinaga Y."/>
            <person name="Zane M."/>
            <person name="Rokhsar D."/>
            <person name="Grimwood J."/>
            <person name="Schmutz J."/>
            <person name="Juenger T."/>
        </authorList>
    </citation>
    <scope>NUCLEOTIDE SEQUENCE [LARGE SCALE GENOMIC DNA]</scope>
    <source>
        <strain evidence="11">FIL2</strain>
    </source>
</reference>
<dbReference type="GO" id="GO:0051301">
    <property type="term" value="P:cell division"/>
    <property type="evidence" value="ECO:0007669"/>
    <property type="project" value="UniProtKB-KW"/>
</dbReference>